<dbReference type="EMBL" id="JAAZSQ010000003">
    <property type="protein sequence ID" value="NKX53930.1"/>
    <property type="molecule type" value="Genomic_DNA"/>
</dbReference>
<dbReference type="AlphaFoldDB" id="A0A7X6K5L0"/>
<gene>
    <name evidence="1" type="ORF">HGG74_05120</name>
</gene>
<protein>
    <recommendedName>
        <fullName evidence="3">STAS domain-containing protein</fullName>
    </recommendedName>
</protein>
<accession>A0A7X6K5L0</accession>
<keyword evidence="2" id="KW-1185">Reference proteome</keyword>
<proteinExistence type="predicted"/>
<evidence type="ECO:0008006" key="3">
    <source>
        <dbReference type="Google" id="ProtNLM"/>
    </source>
</evidence>
<dbReference type="Proteomes" id="UP000544090">
    <property type="component" value="Unassembled WGS sequence"/>
</dbReference>
<reference evidence="1 2" key="1">
    <citation type="submission" date="2020-04" db="EMBL/GenBank/DDBJ databases">
        <title>Arthrobacter sp. nov.</title>
        <authorList>
            <person name="Liu S."/>
        </authorList>
    </citation>
    <scope>NUCLEOTIDE SEQUENCE [LARGE SCALE GENOMIC DNA]</scope>
    <source>
        <strain evidence="1 2">E918</strain>
    </source>
</reference>
<name>A0A7X6K5L0_9MICC</name>
<organism evidence="1 2">
    <name type="scientific">Arthrobacter mobilis</name>
    <dbReference type="NCBI Taxonomy" id="2724944"/>
    <lineage>
        <taxon>Bacteria</taxon>
        <taxon>Bacillati</taxon>
        <taxon>Actinomycetota</taxon>
        <taxon>Actinomycetes</taxon>
        <taxon>Micrococcales</taxon>
        <taxon>Micrococcaceae</taxon>
        <taxon>Arthrobacter</taxon>
    </lineage>
</organism>
<comment type="caution">
    <text evidence="1">The sequence shown here is derived from an EMBL/GenBank/DDBJ whole genome shotgun (WGS) entry which is preliminary data.</text>
</comment>
<evidence type="ECO:0000313" key="1">
    <source>
        <dbReference type="EMBL" id="NKX53930.1"/>
    </source>
</evidence>
<sequence>MVQKLRVVVRFDLGCETARIKVLGKVDLHTLTALYSLIRRTNSIRPNLRLEVDLSKASAEAEALADLHQSCDSGRLPEQVDPARGKCHLRVVDPVPQLPTVRGLARLSA</sequence>
<evidence type="ECO:0000313" key="2">
    <source>
        <dbReference type="Proteomes" id="UP000544090"/>
    </source>
</evidence>